<dbReference type="EC" id="4.2.2.29" evidence="7"/>
<dbReference type="CDD" id="cd08010">
    <property type="entry name" value="MltG_like"/>
    <property type="match status" value="1"/>
</dbReference>
<dbReference type="Gene3D" id="3.30.1490.480">
    <property type="entry name" value="Endolytic murein transglycosylase"/>
    <property type="match status" value="1"/>
</dbReference>
<dbReference type="GO" id="GO:0071555">
    <property type="term" value="P:cell wall organization"/>
    <property type="evidence" value="ECO:0007669"/>
    <property type="project" value="UniProtKB-KW"/>
</dbReference>
<evidence type="ECO:0000256" key="5">
    <source>
        <dbReference type="ARBA" id="ARBA00023239"/>
    </source>
</evidence>
<dbReference type="RefSeq" id="WP_096805340.1">
    <property type="nucleotide sequence ID" value="NZ_CP022196.1"/>
</dbReference>
<reference evidence="8 9" key="1">
    <citation type="submission" date="2017-06" db="EMBL/GenBank/DDBJ databases">
        <title>Celeribacter sp. TSPH2 complete genome sequence.</title>
        <authorList>
            <person name="Woo J.-H."/>
            <person name="Kim H.-S."/>
        </authorList>
    </citation>
    <scope>NUCLEOTIDE SEQUENCE [LARGE SCALE GENOMIC DNA]</scope>
    <source>
        <strain evidence="8 9">TSPH2</strain>
    </source>
</reference>
<dbReference type="Gene3D" id="3.30.160.60">
    <property type="entry name" value="Classic Zinc Finger"/>
    <property type="match status" value="1"/>
</dbReference>
<dbReference type="STRING" id="1758178.GCA_001550095_03282"/>
<keyword evidence="9" id="KW-1185">Reference proteome</keyword>
<dbReference type="AlphaFoldDB" id="A0A291GB47"/>
<dbReference type="PANTHER" id="PTHR30518">
    <property type="entry name" value="ENDOLYTIC MUREIN TRANSGLYCOSYLASE"/>
    <property type="match status" value="1"/>
</dbReference>
<keyword evidence="2 7" id="KW-0812">Transmembrane</keyword>
<sequence>MWRSIASNALTLFIVVLVALAGAIAWGKRQYVAEGPLDQAICLRVPSGSTMRGVSDDLAGQGAITNPSIFRIGADYTEKSQQLKAGAFLVDEGSSMQEIVDIITRGGASTCGTEVVYRIGVNRALMQVRELDPTTQSYVETAEFQPGPEGEEGDAIPEGYTKVRADANTRYRILVAEGTTVWRVVESLKGADFITGSVEADEMPSEGMLAPDSYEVREGADVDDLIARMVALQQQRIDTVWATRVDGLPFDTPEEMLTMASIIEKETGVAEERRKVASVFENRLKRGMKLQTDPTVIYGVTNGVGVLGRGLRQSELQSNSPYNTYVIEGMPPGPIANPGLEALQAAVDPDETPYLFFVADGTGGHAFAETLAEHNANVAKWREIEAQRASQ</sequence>
<dbReference type="InterPro" id="IPR003770">
    <property type="entry name" value="MLTG-like"/>
</dbReference>
<evidence type="ECO:0000313" key="8">
    <source>
        <dbReference type="EMBL" id="ATG47236.1"/>
    </source>
</evidence>
<dbReference type="GO" id="GO:0005886">
    <property type="term" value="C:plasma membrane"/>
    <property type="evidence" value="ECO:0007669"/>
    <property type="project" value="UniProtKB-UniRule"/>
</dbReference>
<dbReference type="NCBIfam" id="TIGR00247">
    <property type="entry name" value="endolytic transglycosylase MltG"/>
    <property type="match status" value="1"/>
</dbReference>
<accession>A0A291GB47</accession>
<keyword evidence="1 7" id="KW-1003">Cell membrane</keyword>
<keyword evidence="6 7" id="KW-0961">Cell wall biogenesis/degradation</keyword>
<comment type="similarity">
    <text evidence="7">Belongs to the transglycosylase MltG family.</text>
</comment>
<gene>
    <name evidence="7" type="primary">mltG</name>
    <name evidence="8" type="ORF">CEW89_06435</name>
</gene>
<comment type="function">
    <text evidence="7">Functions as a peptidoglycan terminase that cleaves nascent peptidoglycan strands endolytically to terminate their elongation.</text>
</comment>
<dbReference type="Pfam" id="PF02618">
    <property type="entry name" value="YceG"/>
    <property type="match status" value="1"/>
</dbReference>
<evidence type="ECO:0000256" key="4">
    <source>
        <dbReference type="ARBA" id="ARBA00023136"/>
    </source>
</evidence>
<evidence type="ECO:0000256" key="6">
    <source>
        <dbReference type="ARBA" id="ARBA00023316"/>
    </source>
</evidence>
<dbReference type="GO" id="GO:0008932">
    <property type="term" value="F:lytic endotransglycosylase activity"/>
    <property type="evidence" value="ECO:0007669"/>
    <property type="project" value="UniProtKB-UniRule"/>
</dbReference>
<comment type="catalytic activity">
    <reaction evidence="7">
        <text>a peptidoglycan chain = a peptidoglycan chain with N-acetyl-1,6-anhydromuramyl-[peptide] at the reducing end + a peptidoglycan chain with N-acetylglucosamine at the non-reducing end.</text>
        <dbReference type="EC" id="4.2.2.29"/>
    </reaction>
</comment>
<proteinExistence type="inferred from homology"/>
<keyword evidence="3 7" id="KW-1133">Transmembrane helix</keyword>
<evidence type="ECO:0000256" key="2">
    <source>
        <dbReference type="ARBA" id="ARBA00022692"/>
    </source>
</evidence>
<keyword evidence="7" id="KW-0997">Cell inner membrane</keyword>
<keyword evidence="4 7" id="KW-0472">Membrane</keyword>
<dbReference type="KEGG" id="ceh:CEW89_06435"/>
<dbReference type="HAMAP" id="MF_02065">
    <property type="entry name" value="MltG"/>
    <property type="match status" value="1"/>
</dbReference>
<evidence type="ECO:0000256" key="1">
    <source>
        <dbReference type="ARBA" id="ARBA00022475"/>
    </source>
</evidence>
<organism evidence="8 9">
    <name type="scientific">Celeribacter ethanolicus</name>
    <dbReference type="NCBI Taxonomy" id="1758178"/>
    <lineage>
        <taxon>Bacteria</taxon>
        <taxon>Pseudomonadati</taxon>
        <taxon>Pseudomonadota</taxon>
        <taxon>Alphaproteobacteria</taxon>
        <taxon>Rhodobacterales</taxon>
        <taxon>Roseobacteraceae</taxon>
        <taxon>Celeribacter</taxon>
    </lineage>
</organism>
<feature type="site" description="Important for catalytic activity" evidence="7">
    <location>
        <position position="266"/>
    </location>
</feature>
<evidence type="ECO:0000313" key="9">
    <source>
        <dbReference type="Proteomes" id="UP000217935"/>
    </source>
</evidence>
<dbReference type="EMBL" id="CP022196">
    <property type="protein sequence ID" value="ATG47236.1"/>
    <property type="molecule type" value="Genomic_DNA"/>
</dbReference>
<dbReference type="Proteomes" id="UP000217935">
    <property type="component" value="Chromosome"/>
</dbReference>
<protein>
    <recommendedName>
        <fullName evidence="7">Endolytic murein transglycosylase</fullName>
        <ecNumber evidence="7">4.2.2.29</ecNumber>
    </recommendedName>
    <alternativeName>
        <fullName evidence="7">Peptidoglycan lytic transglycosylase</fullName>
    </alternativeName>
    <alternativeName>
        <fullName evidence="7">Peptidoglycan polymerization terminase</fullName>
    </alternativeName>
</protein>
<name>A0A291GB47_9RHOB</name>
<dbReference type="OrthoDB" id="9814591at2"/>
<evidence type="ECO:0000256" key="3">
    <source>
        <dbReference type="ARBA" id="ARBA00022989"/>
    </source>
</evidence>
<evidence type="ECO:0000256" key="7">
    <source>
        <dbReference type="HAMAP-Rule" id="MF_02065"/>
    </source>
</evidence>
<keyword evidence="5 7" id="KW-0456">Lyase</keyword>
<dbReference type="GO" id="GO:0009252">
    <property type="term" value="P:peptidoglycan biosynthetic process"/>
    <property type="evidence" value="ECO:0007669"/>
    <property type="project" value="UniProtKB-UniRule"/>
</dbReference>
<dbReference type="PANTHER" id="PTHR30518:SF2">
    <property type="entry name" value="ENDOLYTIC MUREIN TRANSGLYCOSYLASE"/>
    <property type="match status" value="1"/>
</dbReference>